<name>A0A6C0JXH7_9ZZZZ</name>
<proteinExistence type="predicted"/>
<dbReference type="PANTHER" id="PTHR46401">
    <property type="entry name" value="GLYCOSYLTRANSFERASE WBBK-RELATED"/>
    <property type="match status" value="1"/>
</dbReference>
<dbReference type="Gene3D" id="3.40.50.150">
    <property type="entry name" value="Vaccinia Virus protein VP39"/>
    <property type="match status" value="1"/>
</dbReference>
<dbReference type="Gene3D" id="1.25.40.10">
    <property type="entry name" value="Tetratricopeptide repeat domain"/>
    <property type="match status" value="1"/>
</dbReference>
<keyword evidence="1" id="KW-0808">Transferase</keyword>
<dbReference type="GO" id="GO:0016757">
    <property type="term" value="F:glycosyltransferase activity"/>
    <property type="evidence" value="ECO:0007669"/>
    <property type="project" value="TreeGrafter"/>
</dbReference>
<dbReference type="EMBL" id="MN740751">
    <property type="protein sequence ID" value="QHU10209.1"/>
    <property type="molecule type" value="Genomic_DNA"/>
</dbReference>
<dbReference type="AlphaFoldDB" id="A0A6C0JXH7"/>
<dbReference type="CDD" id="cd02440">
    <property type="entry name" value="AdoMet_MTases"/>
    <property type="match status" value="1"/>
</dbReference>
<dbReference type="SUPFAM" id="SSF53756">
    <property type="entry name" value="UDP-Glycosyltransferase/glycogen phosphorylase"/>
    <property type="match status" value="1"/>
</dbReference>
<dbReference type="Pfam" id="PF13578">
    <property type="entry name" value="Methyltransf_24"/>
    <property type="match status" value="1"/>
</dbReference>
<dbReference type="SUPFAM" id="SSF53448">
    <property type="entry name" value="Nucleotide-diphospho-sugar transferases"/>
    <property type="match status" value="1"/>
</dbReference>
<protein>
    <recommendedName>
        <fullName evidence="3">Glycosyltransferase 2-like domain-containing protein</fullName>
    </recommendedName>
</protein>
<evidence type="ECO:0008006" key="3">
    <source>
        <dbReference type="Google" id="ProtNLM"/>
    </source>
</evidence>
<dbReference type="GO" id="GO:0009103">
    <property type="term" value="P:lipopolysaccharide biosynthetic process"/>
    <property type="evidence" value="ECO:0007669"/>
    <property type="project" value="TreeGrafter"/>
</dbReference>
<dbReference type="PANTHER" id="PTHR46401:SF2">
    <property type="entry name" value="GLYCOSYLTRANSFERASE WBBK-RELATED"/>
    <property type="match status" value="1"/>
</dbReference>
<dbReference type="InterPro" id="IPR029063">
    <property type="entry name" value="SAM-dependent_MTases_sf"/>
</dbReference>
<dbReference type="InterPro" id="IPR011990">
    <property type="entry name" value="TPR-like_helical_dom_sf"/>
</dbReference>
<sequence length="1166" mass="136966">MLVSINNKSYSISSNEFNTVIHNEYNNLAIKADLGKMERICSLLRELKLENMDSILLYNSTHGGFIPISISDTYKNIYLLNTLQEQKENIAKNISNHNIENINWELTEELSGFVMYSEKSECIDMSLVMKHRPIVVTPASTKIFKTGLYKTVLQLTDSNITVYVPDKYSDIFYENFKYYIITVKDEEFLQYDNLIDLCIMVKNGGEQFEQMLENNIHLIDKWTILDTGSTDDTINIINKTLVGKKKGKLYQEKFINFRDSRNRLLELAGETCKYTLMLDDTYVVKGDLRSFLNEVRGDQFADSFSLYIKSDDVEYGSNRILRTDRHLKYLFKIHEVIQENNNMNVVIPLERCYIMDGRYEYMEERTMQRKQLDLQLLKEEINENPHNPRSYYYMAQTYNLLKDYENAYKYFMLRAEHHVEGFLQEKIDAIFECARCANFKLNKPWSECEVLYKRAYELDKSRPDSIYFLGIHYFLEGNKKTAYEYFKLAFEIGYPIHCQYSLKPTLSYHFLPKFLAQLCYEFKNYTLGEQCSLLFLEKNTPDADQYNIIVSWYAIFVKLNQMNNMALTIDINDDDKPLLCFVADGGFEPWTGKDILTKGVGGSETYIIEMARYIQKRGHYKVIVFCNCLEQTSFENVEYIPIIQFMPFAKKRFIHTCIISRFSEYIPVAIEGNVENIYMVLHDLTPSGIIIPISDKLKNIFCLSEWHVEYFTAIFPQFKDITVPFYYGIDMSLFDCENPIRKYDENAVQQNIQISMVECSPKTPFKFIYSSYPNRGLYELLLMWPHIVKKYPDANLHIYSDIDGKWVNTNYSELMQKIRDLYVKYENIPGGLNIYKYGWVCKNTLAEAWKTAEYWLYPCTFMETFCLTALEAALSKTVAITNGLAALKNTVGNRGICIEGDPSSLKWREDALESVFEIIENRERIDELLVKNYEWAKNMAWEKRACHLLDDYINTNRLEYRGMYNWMHDLPKGTNAKMKFEKAIEYYVNKNMGEQCHWILEIGVYTGTSLIEIVKRIPNSFGLGIDKWENYNEDNIDILQNMEQNNIEKIWNRNIKAAGLENRIKAIKGDSSDILLELISEKMQYDFIYVDGSHKCLDVALDLHLAWKLLRIGGVMAIDDYMYNADKITEKPYEYPYEAVNHFLEKIGGKYTLIDKDYRVFIERLK</sequence>
<dbReference type="InterPro" id="IPR029044">
    <property type="entry name" value="Nucleotide-diphossugar_trans"/>
</dbReference>
<dbReference type="SUPFAM" id="SSF53335">
    <property type="entry name" value="S-adenosyl-L-methionine-dependent methyltransferases"/>
    <property type="match status" value="1"/>
</dbReference>
<dbReference type="SUPFAM" id="SSF81901">
    <property type="entry name" value="HCP-like"/>
    <property type="match status" value="1"/>
</dbReference>
<reference evidence="2" key="1">
    <citation type="journal article" date="2020" name="Nature">
        <title>Giant virus diversity and host interactions through global metagenomics.</title>
        <authorList>
            <person name="Schulz F."/>
            <person name="Roux S."/>
            <person name="Paez-Espino D."/>
            <person name="Jungbluth S."/>
            <person name="Walsh D.A."/>
            <person name="Denef V.J."/>
            <person name="McMahon K.D."/>
            <person name="Konstantinidis K.T."/>
            <person name="Eloe-Fadrosh E.A."/>
            <person name="Kyrpides N.C."/>
            <person name="Woyke T."/>
        </authorList>
    </citation>
    <scope>NUCLEOTIDE SEQUENCE</scope>
    <source>
        <strain evidence="2">GVMAG-S-1101164-67</strain>
    </source>
</reference>
<evidence type="ECO:0000313" key="2">
    <source>
        <dbReference type="EMBL" id="QHU10209.1"/>
    </source>
</evidence>
<organism evidence="2">
    <name type="scientific">viral metagenome</name>
    <dbReference type="NCBI Taxonomy" id="1070528"/>
    <lineage>
        <taxon>unclassified sequences</taxon>
        <taxon>metagenomes</taxon>
        <taxon>organismal metagenomes</taxon>
    </lineage>
</organism>
<accession>A0A6C0JXH7</accession>
<dbReference type="Gene3D" id="3.40.50.2000">
    <property type="entry name" value="Glycogen Phosphorylase B"/>
    <property type="match status" value="1"/>
</dbReference>
<evidence type="ECO:0000256" key="1">
    <source>
        <dbReference type="ARBA" id="ARBA00022679"/>
    </source>
</evidence>